<dbReference type="PROSITE" id="PS50880">
    <property type="entry name" value="TOPRIM"/>
    <property type="match status" value="1"/>
</dbReference>
<dbReference type="HAMAP" id="MF_00017">
    <property type="entry name" value="RecR"/>
    <property type="match status" value="1"/>
</dbReference>
<dbReference type="InterPro" id="IPR000093">
    <property type="entry name" value="DNA_Rcmb_RecR"/>
</dbReference>
<reference evidence="9" key="1">
    <citation type="journal article" date="2017" name="Appl. Environ. Microbiol.">
        <title>Microdiversification of a pelagic Polynucleobacter species is mainly driven by acquisition of genomic islands from a partially interspecific gene pool.</title>
        <authorList>
            <person name="Hoetzinger M."/>
            <person name="Hahn M.W."/>
            <person name="Jezberova J."/>
            <person name="Schmidt J."/>
            <person name="Koll U."/>
        </authorList>
    </citation>
    <scope>NUCLEOTIDE SEQUENCE</scope>
    <source>
        <strain evidence="9">MWH-RechtKol4</strain>
    </source>
</reference>
<feature type="domain" description="Toprim" evidence="8">
    <location>
        <begin position="84"/>
        <end position="183"/>
    </location>
</feature>
<evidence type="ECO:0000256" key="2">
    <source>
        <dbReference type="ARBA" id="ARBA00022763"/>
    </source>
</evidence>
<feature type="zinc finger region" description="C4-type" evidence="7">
    <location>
        <begin position="61"/>
        <end position="76"/>
    </location>
</feature>
<dbReference type="InterPro" id="IPR034137">
    <property type="entry name" value="TOPRIM_RecR"/>
</dbReference>
<keyword evidence="2 7" id="KW-0227">DNA damage</keyword>
<dbReference type="InterPro" id="IPR006171">
    <property type="entry name" value="TOPRIM_dom"/>
</dbReference>
<evidence type="ECO:0000256" key="4">
    <source>
        <dbReference type="ARBA" id="ARBA00022833"/>
    </source>
</evidence>
<dbReference type="GO" id="GO:0006310">
    <property type="term" value="P:DNA recombination"/>
    <property type="evidence" value="ECO:0007669"/>
    <property type="project" value="UniProtKB-UniRule"/>
</dbReference>
<keyword evidence="1 7" id="KW-0479">Metal-binding</keyword>
<accession>A0AAC9NI31</accession>
<keyword evidence="3 7" id="KW-0863">Zinc-finger</keyword>
<proteinExistence type="inferred from homology"/>
<dbReference type="AlphaFoldDB" id="A0AAC9NI31"/>
<dbReference type="SUPFAM" id="SSF111304">
    <property type="entry name" value="Recombination protein RecR"/>
    <property type="match status" value="1"/>
</dbReference>
<dbReference type="Gene3D" id="3.40.1360.10">
    <property type="match status" value="1"/>
</dbReference>
<dbReference type="Pfam" id="PF02132">
    <property type="entry name" value="RecR_ZnF"/>
    <property type="match status" value="1"/>
</dbReference>
<protein>
    <recommendedName>
        <fullName evidence="7">Recombination protein RecR</fullName>
    </recommendedName>
</protein>
<dbReference type="PANTHER" id="PTHR30446">
    <property type="entry name" value="RECOMBINATION PROTEIN RECR"/>
    <property type="match status" value="1"/>
</dbReference>
<dbReference type="Pfam" id="PF21176">
    <property type="entry name" value="RecR_HhH"/>
    <property type="match status" value="1"/>
</dbReference>
<name>A0AAC9NI31_9BURK</name>
<dbReference type="PANTHER" id="PTHR30446:SF0">
    <property type="entry name" value="RECOMBINATION PROTEIN RECR"/>
    <property type="match status" value="1"/>
</dbReference>
<evidence type="ECO:0000313" key="10">
    <source>
        <dbReference type="Proteomes" id="UP000182060"/>
    </source>
</evidence>
<sequence length="204" mass="22108">MARVEAPQDALGRLIEALRVLPGVGPKSAQRMAFYLLQHDRNGAAVLAQSLGEAVDTVGHCARCNTFSETQICSTCADGRRDPSLLCIVETPADQVMVEQTLSFKGNYFVLMGRISPLDGMGPNEIHFDRLLTRIENPDTGVPIREVVLATNFTSEGEATAHYIGEVLKAKGIKVTRIARGIPVGGELEYVDAGTLARALMDRR</sequence>
<dbReference type="EMBL" id="CP015017">
    <property type="protein sequence ID" value="APC00898.1"/>
    <property type="molecule type" value="Genomic_DNA"/>
</dbReference>
<organism evidence="9 10">
    <name type="scientific">Polynucleobacter asymbioticus</name>
    <dbReference type="NCBI Taxonomy" id="576611"/>
    <lineage>
        <taxon>Bacteria</taxon>
        <taxon>Pseudomonadati</taxon>
        <taxon>Pseudomonadota</taxon>
        <taxon>Betaproteobacteria</taxon>
        <taxon>Burkholderiales</taxon>
        <taxon>Burkholderiaceae</taxon>
        <taxon>Polynucleobacter</taxon>
    </lineage>
</organism>
<keyword evidence="6 7" id="KW-0234">DNA repair</keyword>
<dbReference type="GO" id="GO:0008270">
    <property type="term" value="F:zinc ion binding"/>
    <property type="evidence" value="ECO:0007669"/>
    <property type="project" value="UniProtKB-KW"/>
</dbReference>
<dbReference type="OMA" id="DVMAIEN"/>
<dbReference type="SMART" id="SM00493">
    <property type="entry name" value="TOPRIM"/>
    <property type="match status" value="1"/>
</dbReference>
<dbReference type="SMR" id="A0AAC9NI31"/>
<dbReference type="InterPro" id="IPR023627">
    <property type="entry name" value="Rcmb_RecR"/>
</dbReference>
<evidence type="ECO:0000256" key="5">
    <source>
        <dbReference type="ARBA" id="ARBA00023172"/>
    </source>
</evidence>
<dbReference type="Pfam" id="PF13662">
    <property type="entry name" value="Toprim_4"/>
    <property type="match status" value="1"/>
</dbReference>
<evidence type="ECO:0000256" key="3">
    <source>
        <dbReference type="ARBA" id="ARBA00022771"/>
    </source>
</evidence>
<dbReference type="GO" id="GO:0003677">
    <property type="term" value="F:DNA binding"/>
    <property type="evidence" value="ECO:0007669"/>
    <property type="project" value="UniProtKB-UniRule"/>
</dbReference>
<evidence type="ECO:0000256" key="1">
    <source>
        <dbReference type="ARBA" id="ARBA00022723"/>
    </source>
</evidence>
<dbReference type="Pfam" id="PF21175">
    <property type="entry name" value="RecR_C"/>
    <property type="match status" value="1"/>
</dbReference>
<dbReference type="CDD" id="cd01025">
    <property type="entry name" value="TOPRIM_recR"/>
    <property type="match status" value="1"/>
</dbReference>
<evidence type="ECO:0000256" key="6">
    <source>
        <dbReference type="ARBA" id="ARBA00023204"/>
    </source>
</evidence>
<comment type="function">
    <text evidence="7">May play a role in DNA repair. It seems to be involved in an RecBC-independent recombinational process of DNA repair. It may act with RecF and RecO.</text>
</comment>
<keyword evidence="5 7" id="KW-0233">DNA recombination</keyword>
<gene>
    <name evidence="7 9" type="primary">recR</name>
    <name evidence="9" type="ORF">AOC25_04275</name>
</gene>
<dbReference type="Gene3D" id="6.10.250.240">
    <property type="match status" value="1"/>
</dbReference>
<keyword evidence="4 7" id="KW-0862">Zinc</keyword>
<dbReference type="GeneID" id="31481062"/>
<dbReference type="NCBIfam" id="TIGR00615">
    <property type="entry name" value="recR"/>
    <property type="match status" value="1"/>
</dbReference>
<dbReference type="RefSeq" id="WP_011902545.1">
    <property type="nucleotide sequence ID" value="NZ_CP015016.1"/>
</dbReference>
<evidence type="ECO:0000256" key="7">
    <source>
        <dbReference type="HAMAP-Rule" id="MF_00017"/>
    </source>
</evidence>
<dbReference type="InterPro" id="IPR015967">
    <property type="entry name" value="Rcmb_RecR_Znf"/>
</dbReference>
<evidence type="ECO:0000259" key="8">
    <source>
        <dbReference type="PROSITE" id="PS50880"/>
    </source>
</evidence>
<dbReference type="GO" id="GO:0006281">
    <property type="term" value="P:DNA repair"/>
    <property type="evidence" value="ECO:0007669"/>
    <property type="project" value="UniProtKB-UniRule"/>
</dbReference>
<dbReference type="Proteomes" id="UP000182060">
    <property type="component" value="Chromosome"/>
</dbReference>
<evidence type="ECO:0000313" key="9">
    <source>
        <dbReference type="EMBL" id="APC00898.1"/>
    </source>
</evidence>
<comment type="similarity">
    <text evidence="7">Belongs to the RecR family.</text>
</comment>
<dbReference type="Gene3D" id="1.10.8.420">
    <property type="entry name" value="RecR Domain 1"/>
    <property type="match status" value="1"/>
</dbReference>